<comment type="caution">
    <text evidence="3">The sequence shown here is derived from an EMBL/GenBank/DDBJ whole genome shotgun (WGS) entry which is preliminary data.</text>
</comment>
<protein>
    <recommendedName>
        <fullName evidence="1">Defective in cullin neddylation protein</fullName>
    </recommendedName>
</protein>
<dbReference type="FunFam" id="1.10.238.200:FF:000003">
    <property type="entry name" value="DCN1-like protein 3"/>
    <property type="match status" value="1"/>
</dbReference>
<reference evidence="3 4" key="1">
    <citation type="submission" date="2018-03" db="EMBL/GenBank/DDBJ databases">
        <title>Genomes of Pezizomycetes fungi and the evolution of truffles.</title>
        <authorList>
            <person name="Murat C."/>
            <person name="Payen T."/>
            <person name="Noel B."/>
            <person name="Kuo A."/>
            <person name="Martin F.M."/>
        </authorList>
    </citation>
    <scope>NUCLEOTIDE SEQUENCE [LARGE SCALE GENOMIC DNA]</scope>
    <source>
        <strain evidence="3">091103-1</strain>
    </source>
</reference>
<feature type="domain" description="DCUN1" evidence="2">
    <location>
        <begin position="1"/>
        <end position="116"/>
    </location>
</feature>
<dbReference type="AlphaFoldDB" id="A0A317T1W3"/>
<dbReference type="OrthoDB" id="27198at2759"/>
<evidence type="ECO:0000256" key="1">
    <source>
        <dbReference type="RuleBase" id="RU410713"/>
    </source>
</evidence>
<dbReference type="Gene3D" id="1.10.238.200">
    <property type="entry name" value="Cullin, PONY binding domain"/>
    <property type="match status" value="1"/>
</dbReference>
<dbReference type="GO" id="GO:0032182">
    <property type="term" value="F:ubiquitin-like protein binding"/>
    <property type="evidence" value="ECO:0007669"/>
    <property type="project" value="TreeGrafter"/>
</dbReference>
<dbReference type="GO" id="GO:0000151">
    <property type="term" value="C:ubiquitin ligase complex"/>
    <property type="evidence" value="ECO:0007669"/>
    <property type="project" value="TreeGrafter"/>
</dbReference>
<dbReference type="InterPro" id="IPR014764">
    <property type="entry name" value="DCN-prot"/>
</dbReference>
<name>A0A317T1W3_9PEZI</name>
<accession>A0A317T1W3</accession>
<dbReference type="GO" id="GO:0005886">
    <property type="term" value="C:plasma membrane"/>
    <property type="evidence" value="ECO:0007669"/>
    <property type="project" value="UniProtKB-ARBA"/>
</dbReference>
<dbReference type="STRING" id="42249.A0A317T1W3"/>
<proteinExistence type="predicted"/>
<evidence type="ECO:0000313" key="4">
    <source>
        <dbReference type="Proteomes" id="UP000246991"/>
    </source>
</evidence>
<comment type="function">
    <text evidence="1">Neddylation of cullins play an essential role in the regulation of SCF-type complexes activity.</text>
</comment>
<dbReference type="GO" id="GO:0031624">
    <property type="term" value="F:ubiquitin conjugating enzyme binding"/>
    <property type="evidence" value="ECO:0007669"/>
    <property type="project" value="TreeGrafter"/>
</dbReference>
<sequence length="132" mass="15817">MRAKVPALRISFTNDEATFKKVYLFTYNFARSPNQRSLQMDTAIEYWKLLFTHRFQKNLEDWIEFLENEYKKSIAKDTWNCMYDFVQFADKDPELRSYDVDGAWPSILDDFVQFSRKKNGTEPPPQEEMDTS</sequence>
<dbReference type="Pfam" id="PF03556">
    <property type="entry name" value="Cullin_binding"/>
    <property type="match status" value="1"/>
</dbReference>
<dbReference type="PANTHER" id="PTHR12281">
    <property type="entry name" value="RP42 RELATED"/>
    <property type="match status" value="1"/>
</dbReference>
<dbReference type="GO" id="GO:0045116">
    <property type="term" value="P:protein neddylation"/>
    <property type="evidence" value="ECO:0007669"/>
    <property type="project" value="TreeGrafter"/>
</dbReference>
<dbReference type="Proteomes" id="UP000246991">
    <property type="component" value="Unassembled WGS sequence"/>
</dbReference>
<evidence type="ECO:0000259" key="2">
    <source>
        <dbReference type="PROSITE" id="PS51229"/>
    </source>
</evidence>
<dbReference type="GO" id="GO:0097602">
    <property type="term" value="F:cullin family protein binding"/>
    <property type="evidence" value="ECO:0007669"/>
    <property type="project" value="TreeGrafter"/>
</dbReference>
<dbReference type="PROSITE" id="PS51229">
    <property type="entry name" value="DCUN1"/>
    <property type="match status" value="1"/>
</dbReference>
<keyword evidence="4" id="KW-1185">Reference proteome</keyword>
<dbReference type="PANTHER" id="PTHR12281:SF31">
    <property type="entry name" value="DCN1-LIKE PROTEIN 3"/>
    <property type="match status" value="1"/>
</dbReference>
<organism evidence="3 4">
    <name type="scientific">Tuber magnatum</name>
    <name type="common">white Piedmont truffle</name>
    <dbReference type="NCBI Taxonomy" id="42249"/>
    <lineage>
        <taxon>Eukaryota</taxon>
        <taxon>Fungi</taxon>
        <taxon>Dikarya</taxon>
        <taxon>Ascomycota</taxon>
        <taxon>Pezizomycotina</taxon>
        <taxon>Pezizomycetes</taxon>
        <taxon>Pezizales</taxon>
        <taxon>Tuberaceae</taxon>
        <taxon>Tuber</taxon>
    </lineage>
</organism>
<dbReference type="InterPro" id="IPR042460">
    <property type="entry name" value="DCN1-like_PONY"/>
</dbReference>
<gene>
    <name evidence="3" type="ORF">C7212DRAFT_291160</name>
</gene>
<dbReference type="EMBL" id="PYWC01000008">
    <property type="protein sequence ID" value="PWW79426.1"/>
    <property type="molecule type" value="Genomic_DNA"/>
</dbReference>
<dbReference type="InterPro" id="IPR005176">
    <property type="entry name" value="PONY_dom"/>
</dbReference>
<evidence type="ECO:0000313" key="3">
    <source>
        <dbReference type="EMBL" id="PWW79426.1"/>
    </source>
</evidence>